<evidence type="ECO:0000313" key="2">
    <source>
        <dbReference type="EMBL" id="KAK3849421.1"/>
    </source>
</evidence>
<proteinExistence type="predicted"/>
<feature type="region of interest" description="Disordered" evidence="1">
    <location>
        <begin position="1"/>
        <end position="37"/>
    </location>
</feature>
<reference evidence="2" key="1">
    <citation type="submission" date="2023-10" db="EMBL/GenBank/DDBJ databases">
        <title>Genome assemblies of two species of porcelain crab, Petrolisthes cinctipes and Petrolisthes manimaculis (Anomura: Porcellanidae).</title>
        <authorList>
            <person name="Angst P."/>
        </authorList>
    </citation>
    <scope>NUCLEOTIDE SEQUENCE</scope>
    <source>
        <strain evidence="2">PB745_01</strain>
        <tissue evidence="2">Gill</tissue>
    </source>
</reference>
<feature type="compositionally biased region" description="Basic and acidic residues" evidence="1">
    <location>
        <begin position="20"/>
        <end position="37"/>
    </location>
</feature>
<feature type="compositionally biased region" description="Basic residues" evidence="1">
    <location>
        <begin position="7"/>
        <end position="19"/>
    </location>
</feature>
<comment type="caution">
    <text evidence="2">The sequence shown here is derived from an EMBL/GenBank/DDBJ whole genome shotgun (WGS) entry which is preliminary data.</text>
</comment>
<dbReference type="Proteomes" id="UP001286313">
    <property type="component" value="Unassembled WGS sequence"/>
</dbReference>
<sequence length="88" mass="10418">MRDTALLKRRRREGGRRHGNKVERINGGEETKGEEGEKEHIHFSLIKLYFVHEFRRRQLKPRGFVRLEGGKEEIARMEGKKIGMMEEA</sequence>
<name>A0AAE1BFA6_PETCI</name>
<keyword evidence="3" id="KW-1185">Reference proteome</keyword>
<dbReference type="AlphaFoldDB" id="A0AAE1BFA6"/>
<gene>
    <name evidence="2" type="ORF">Pcinc_043825</name>
</gene>
<evidence type="ECO:0000256" key="1">
    <source>
        <dbReference type="SAM" id="MobiDB-lite"/>
    </source>
</evidence>
<evidence type="ECO:0000313" key="3">
    <source>
        <dbReference type="Proteomes" id="UP001286313"/>
    </source>
</evidence>
<accession>A0AAE1BFA6</accession>
<protein>
    <submittedName>
        <fullName evidence="2">Uncharacterized protein</fullName>
    </submittedName>
</protein>
<dbReference type="EMBL" id="JAWQEG010008937">
    <property type="protein sequence ID" value="KAK3849421.1"/>
    <property type="molecule type" value="Genomic_DNA"/>
</dbReference>
<organism evidence="2 3">
    <name type="scientific">Petrolisthes cinctipes</name>
    <name type="common">Flat porcelain crab</name>
    <dbReference type="NCBI Taxonomy" id="88211"/>
    <lineage>
        <taxon>Eukaryota</taxon>
        <taxon>Metazoa</taxon>
        <taxon>Ecdysozoa</taxon>
        <taxon>Arthropoda</taxon>
        <taxon>Crustacea</taxon>
        <taxon>Multicrustacea</taxon>
        <taxon>Malacostraca</taxon>
        <taxon>Eumalacostraca</taxon>
        <taxon>Eucarida</taxon>
        <taxon>Decapoda</taxon>
        <taxon>Pleocyemata</taxon>
        <taxon>Anomura</taxon>
        <taxon>Galatheoidea</taxon>
        <taxon>Porcellanidae</taxon>
        <taxon>Petrolisthes</taxon>
    </lineage>
</organism>